<keyword evidence="9" id="KW-1185">Reference proteome</keyword>
<feature type="compositionally biased region" description="Polar residues" evidence="6">
    <location>
        <begin position="734"/>
        <end position="745"/>
    </location>
</feature>
<dbReference type="Gene3D" id="1.20.140.50">
    <property type="entry name" value="alix/aip1 like domains"/>
    <property type="match status" value="1"/>
</dbReference>
<dbReference type="CDD" id="cd09238">
    <property type="entry name" value="V_Alix_like_1"/>
    <property type="match status" value="1"/>
</dbReference>
<dbReference type="AlphaFoldDB" id="A0A8T2XSV0"/>
<evidence type="ECO:0000259" key="7">
    <source>
        <dbReference type="PROSITE" id="PS51180"/>
    </source>
</evidence>
<evidence type="ECO:0000256" key="5">
    <source>
        <dbReference type="SAM" id="Coils"/>
    </source>
</evidence>
<feature type="domain" description="BRO1" evidence="7">
    <location>
        <begin position="1"/>
        <end position="401"/>
    </location>
</feature>
<dbReference type="Proteomes" id="UP000807159">
    <property type="component" value="Chromosome 10"/>
</dbReference>
<dbReference type="CDD" id="cd09246">
    <property type="entry name" value="BRO1_Alix_like_1"/>
    <property type="match status" value="1"/>
</dbReference>
<comment type="caution">
    <text evidence="8">The sequence shown here is derived from an EMBL/GenBank/DDBJ whole genome shotgun (WGS) entry which is preliminary data.</text>
</comment>
<feature type="region of interest" description="Disordered" evidence="6">
    <location>
        <begin position="720"/>
        <end position="859"/>
    </location>
</feature>
<dbReference type="SMART" id="SM01041">
    <property type="entry name" value="BRO1"/>
    <property type="match status" value="1"/>
</dbReference>
<sequence length="859" mass="96812">MLAIYEKKTTSLDLYRPLRNYISMFYSEREAQNLEDDLQTVKQYRSDLERQPDPSPTSRRDLLQKYFKALCLIETRFPISPDDDHINSVTFVWYDAFKQKQKASQQNIHLEKAAALFNLGAVYSQIGLSFDRATVEGRRQAIHAFIAAAGAFAYLRDNAATKASVGTSTTVDVSVECVGMLERLMLAQAQECVFENTISKGSTPGVCAKISRQVGLYYEEALAALNVAPLKDHFDKGWTAHVQLKAALFYAEACYWYSLELHEKEEIAEEIARLKSGASTLAEAKKTSKGAAAQLLDAISKLEANINRNLDRAVKENDRVYLMRVPSPSFLPPLPAFSMVKTMPMNEVLDASKEKMFASLVPDSSAKALSRYTEMVDNIIRTQAEKLQQGSELTRVKLKEMDLPDSILSLEGNFSLPTDLKEDVEAVQISQGLAGLEAELQQLMDLRRVNQELLVQTEELLQKEATEDSQFRSQFGTQWTRPQSSTLTKNLQDRLNRFAANLKQAVDSDARIEHSVRDHSALMSILDCQPIESALPSLTRPIMSLDANEDAIVGVLKQSLRQLETLGAQRAGLEDMLKEMKWKDDVLPKLMTYAGSYEDLFRKEIAKYDPICEDIAQNIEGQEQLLLQIQARNEEFSAVFNLQDYKASREKCYKQIQAAIAKYREIKENINEGLKFYVSLLDAITNIKQECSDFVMTRNIQCQEMIEDVQRQMAGLSFQDHKNTGSYSYPAVNQPRQTQRSSSHPPSDPQNGPGPHPQPQTQYFQPPGQSTMPGYAHPPPPYTTPQQPPPYHMRPAPGAPYPPQQVQQPPTNQEYGQPAYPGWRGPYYNAHGQQPGSLARPTYTIPGPYPPPQQGYYEQ</sequence>
<dbReference type="InterPro" id="IPR038499">
    <property type="entry name" value="BRO1_sf"/>
</dbReference>
<name>A0A8T2XSV0_POPDE</name>
<organism evidence="8 9">
    <name type="scientific">Populus deltoides</name>
    <name type="common">Eastern poplar</name>
    <name type="synonym">Eastern cottonwood</name>
    <dbReference type="NCBI Taxonomy" id="3696"/>
    <lineage>
        <taxon>Eukaryota</taxon>
        <taxon>Viridiplantae</taxon>
        <taxon>Streptophyta</taxon>
        <taxon>Embryophyta</taxon>
        <taxon>Tracheophyta</taxon>
        <taxon>Spermatophyta</taxon>
        <taxon>Magnoliopsida</taxon>
        <taxon>eudicotyledons</taxon>
        <taxon>Gunneridae</taxon>
        <taxon>Pentapetalae</taxon>
        <taxon>rosids</taxon>
        <taxon>fabids</taxon>
        <taxon>Malpighiales</taxon>
        <taxon>Salicaceae</taxon>
        <taxon>Saliceae</taxon>
        <taxon>Populus</taxon>
    </lineage>
</organism>
<dbReference type="Pfam" id="PF03097">
    <property type="entry name" value="BRO1"/>
    <property type="match status" value="1"/>
</dbReference>
<evidence type="ECO:0000256" key="1">
    <source>
        <dbReference type="ARBA" id="ARBA00004177"/>
    </source>
</evidence>
<gene>
    <name evidence="8" type="ORF">H0E87_019032</name>
</gene>
<dbReference type="PANTHER" id="PTHR23030">
    <property type="entry name" value="PCD6 INTERACTING PROTEIN-RELATED"/>
    <property type="match status" value="1"/>
</dbReference>
<evidence type="ECO:0000256" key="4">
    <source>
        <dbReference type="ARBA" id="ARBA00022753"/>
    </source>
</evidence>
<dbReference type="PANTHER" id="PTHR23030:SF30">
    <property type="entry name" value="TYROSINE-PROTEIN PHOSPHATASE NON-RECEPTOR TYPE 23"/>
    <property type="match status" value="1"/>
</dbReference>
<feature type="compositionally biased region" description="Polar residues" evidence="6">
    <location>
        <begin position="763"/>
        <end position="772"/>
    </location>
</feature>
<evidence type="ECO:0000256" key="3">
    <source>
        <dbReference type="ARBA" id="ARBA00022490"/>
    </source>
</evidence>
<feature type="compositionally biased region" description="Pro residues" evidence="6">
    <location>
        <begin position="746"/>
        <end position="758"/>
    </location>
</feature>
<comment type="subcellular location">
    <subcellularLocation>
        <location evidence="2">Cytoplasm</location>
    </subcellularLocation>
    <subcellularLocation>
        <location evidence="1">Endosome</location>
    </subcellularLocation>
</comment>
<dbReference type="EMBL" id="JACEGQ020000010">
    <property type="protein sequence ID" value="KAH8496090.1"/>
    <property type="molecule type" value="Genomic_DNA"/>
</dbReference>
<dbReference type="InterPro" id="IPR025304">
    <property type="entry name" value="ALIX_V_dom"/>
</dbReference>
<evidence type="ECO:0000313" key="9">
    <source>
        <dbReference type="Proteomes" id="UP000807159"/>
    </source>
</evidence>
<protein>
    <recommendedName>
        <fullName evidence="7">BRO1 domain-containing protein</fullName>
    </recommendedName>
</protein>
<dbReference type="GO" id="GO:0043328">
    <property type="term" value="P:protein transport to vacuole involved in ubiquitin-dependent protein catabolic process via the multivesicular body sorting pathway"/>
    <property type="evidence" value="ECO:0007669"/>
    <property type="project" value="TreeGrafter"/>
</dbReference>
<dbReference type="GO" id="GO:0005768">
    <property type="term" value="C:endosome"/>
    <property type="evidence" value="ECO:0007669"/>
    <property type="project" value="UniProtKB-SubCell"/>
</dbReference>
<feature type="coiled-coil region" evidence="5">
    <location>
        <begin position="436"/>
        <end position="463"/>
    </location>
</feature>
<evidence type="ECO:0000256" key="2">
    <source>
        <dbReference type="ARBA" id="ARBA00004496"/>
    </source>
</evidence>
<feature type="compositionally biased region" description="Pro residues" evidence="6">
    <location>
        <begin position="776"/>
        <end position="803"/>
    </location>
</feature>
<dbReference type="InterPro" id="IPR004328">
    <property type="entry name" value="BRO1_dom"/>
</dbReference>
<evidence type="ECO:0000313" key="8">
    <source>
        <dbReference type="EMBL" id="KAH8496090.1"/>
    </source>
</evidence>
<evidence type="ECO:0000256" key="6">
    <source>
        <dbReference type="SAM" id="MobiDB-lite"/>
    </source>
</evidence>
<dbReference type="PROSITE" id="PS51180">
    <property type="entry name" value="BRO1"/>
    <property type="match status" value="1"/>
</dbReference>
<dbReference type="Gene3D" id="1.25.40.280">
    <property type="entry name" value="alix/aip1 like domains"/>
    <property type="match status" value="1"/>
</dbReference>
<accession>A0A8T2XSV0</accession>
<keyword evidence="3" id="KW-0963">Cytoplasm</keyword>
<keyword evidence="4" id="KW-0967">Endosome</keyword>
<keyword evidence="5" id="KW-0175">Coiled coil</keyword>
<reference evidence="8" key="1">
    <citation type="journal article" date="2021" name="J. Hered.">
        <title>Genome Assembly of Salicaceae Populus deltoides (Eastern Cottonwood) I-69 Based on Nanopore Sequencing and Hi-C Technologies.</title>
        <authorList>
            <person name="Bai S."/>
            <person name="Wu H."/>
            <person name="Zhang J."/>
            <person name="Pan Z."/>
            <person name="Zhao W."/>
            <person name="Li Z."/>
            <person name="Tong C."/>
        </authorList>
    </citation>
    <scope>NUCLEOTIDE SEQUENCE</scope>
    <source>
        <tissue evidence="8">Leaf</tissue>
    </source>
</reference>
<dbReference type="Pfam" id="PF13949">
    <property type="entry name" value="ALIX_LYPXL_bnd"/>
    <property type="match status" value="1"/>
</dbReference>
<proteinExistence type="predicted"/>
<dbReference type="Gene3D" id="1.20.120.560">
    <property type="entry name" value="alix/aip1 in complex with the ypdl late domain"/>
    <property type="match status" value="1"/>
</dbReference>